<name>A0A2R9SWB1_9BACL</name>
<dbReference type="Proteomes" id="UP000003094">
    <property type="component" value="Unassembled WGS sequence"/>
</dbReference>
<protein>
    <submittedName>
        <fullName evidence="1">Uncharacterized protein</fullName>
    </submittedName>
</protein>
<dbReference type="EMBL" id="ADHJ01000018">
    <property type="protein sequence ID" value="EFU41630.1"/>
    <property type="molecule type" value="Genomic_DNA"/>
</dbReference>
<accession>A0A2R9SWB1</accession>
<dbReference type="KEGG" id="pvo:PVOR_11830"/>
<evidence type="ECO:0000313" key="2">
    <source>
        <dbReference type="Proteomes" id="UP000003094"/>
    </source>
</evidence>
<keyword evidence="2" id="KW-1185">Reference proteome</keyword>
<evidence type="ECO:0000313" key="1">
    <source>
        <dbReference type="EMBL" id="EFU41630.1"/>
    </source>
</evidence>
<sequence>MSDFVSNEDHGIEVKRVQYVLISLLSICTLRRVPAIETFRNEIYVHLMKLKISD</sequence>
<organism evidence="1 2">
    <name type="scientific">Paenibacillus vortex V453</name>
    <dbReference type="NCBI Taxonomy" id="715225"/>
    <lineage>
        <taxon>Bacteria</taxon>
        <taxon>Bacillati</taxon>
        <taxon>Bacillota</taxon>
        <taxon>Bacilli</taxon>
        <taxon>Bacillales</taxon>
        <taxon>Paenibacillaceae</taxon>
        <taxon>Paenibacillus</taxon>
    </lineage>
</organism>
<dbReference type="AlphaFoldDB" id="A0A2R9SWB1"/>
<gene>
    <name evidence="1" type="ORF">PVOR_11830</name>
</gene>
<comment type="caution">
    <text evidence="1">The sequence shown here is derived from an EMBL/GenBank/DDBJ whole genome shotgun (WGS) entry which is preliminary data.</text>
</comment>
<reference evidence="1 2" key="1">
    <citation type="journal article" date="2010" name="BMC Genomics">
        <title>Genome sequence of the pattern forming Paenibacillus vortex bacterium reveals potential for thriving in complex environments.</title>
        <authorList>
            <person name="Sirota-Madi A."/>
            <person name="Olender T."/>
            <person name="Helman Y."/>
            <person name="Ingham C."/>
            <person name="Brainis I."/>
            <person name="Roth D."/>
            <person name="Hagi E."/>
            <person name="Brodsky L."/>
            <person name="Leshkowitz D."/>
            <person name="Galatenko V."/>
            <person name="Nikolaev V."/>
            <person name="Mugasimangalam R.C."/>
            <person name="Bransburg-Zabary S."/>
            <person name="Gutnick D.L."/>
            <person name="Lancet D."/>
            <person name="Ben-Jacob E."/>
        </authorList>
    </citation>
    <scope>NUCLEOTIDE SEQUENCE [LARGE SCALE GENOMIC DNA]</scope>
    <source>
        <strain evidence="1 2">V453</strain>
    </source>
</reference>
<proteinExistence type="predicted"/>